<dbReference type="SUPFAM" id="SSF57716">
    <property type="entry name" value="Glucocorticoid receptor-like (DNA-binding domain)"/>
    <property type="match status" value="1"/>
</dbReference>
<keyword evidence="11" id="KW-0131">Cell cycle</keyword>
<organism evidence="14 15">
    <name type="scientific">Pinctada imbricata</name>
    <name type="common">Atlantic pearl-oyster</name>
    <name type="synonym">Pinctada martensii</name>
    <dbReference type="NCBI Taxonomy" id="66713"/>
    <lineage>
        <taxon>Eukaryota</taxon>
        <taxon>Metazoa</taxon>
        <taxon>Spiralia</taxon>
        <taxon>Lophotrochozoa</taxon>
        <taxon>Mollusca</taxon>
        <taxon>Bivalvia</taxon>
        <taxon>Autobranchia</taxon>
        <taxon>Pteriomorphia</taxon>
        <taxon>Pterioida</taxon>
        <taxon>Pterioidea</taxon>
        <taxon>Pteriidae</taxon>
        <taxon>Pinctada</taxon>
    </lineage>
</organism>
<protein>
    <recommendedName>
        <fullName evidence="13">THAP-type domain-containing protein</fullName>
    </recommendedName>
</protein>
<dbReference type="SMART" id="SM00980">
    <property type="entry name" value="THAP"/>
    <property type="match status" value="1"/>
</dbReference>
<keyword evidence="9" id="KW-0804">Transcription</keyword>
<evidence type="ECO:0000256" key="12">
    <source>
        <dbReference type="PROSITE-ProRule" id="PRU00309"/>
    </source>
</evidence>
<dbReference type="AlphaFoldDB" id="A0AA88YT58"/>
<dbReference type="Proteomes" id="UP001186944">
    <property type="component" value="Unassembled WGS sequence"/>
</dbReference>
<evidence type="ECO:0000313" key="15">
    <source>
        <dbReference type="Proteomes" id="UP001186944"/>
    </source>
</evidence>
<gene>
    <name evidence="14" type="ORF">FSP39_008328</name>
</gene>
<evidence type="ECO:0000256" key="11">
    <source>
        <dbReference type="ARBA" id="ARBA00023306"/>
    </source>
</evidence>
<dbReference type="EMBL" id="VSWD01000002">
    <property type="protein sequence ID" value="KAK3107158.1"/>
    <property type="molecule type" value="Genomic_DNA"/>
</dbReference>
<evidence type="ECO:0000256" key="1">
    <source>
        <dbReference type="ARBA" id="ARBA00004642"/>
    </source>
</evidence>
<comment type="caution">
    <text evidence="14">The sequence shown here is derived from an EMBL/GenBank/DDBJ whole genome shotgun (WGS) entry which is preliminary data.</text>
</comment>
<dbReference type="InterPro" id="IPR038441">
    <property type="entry name" value="THAP_Znf_sf"/>
</dbReference>
<evidence type="ECO:0000256" key="8">
    <source>
        <dbReference type="ARBA" id="ARBA00023125"/>
    </source>
</evidence>
<evidence type="ECO:0000256" key="3">
    <source>
        <dbReference type="ARBA" id="ARBA00022723"/>
    </source>
</evidence>
<evidence type="ECO:0000256" key="5">
    <source>
        <dbReference type="ARBA" id="ARBA00022833"/>
    </source>
</evidence>
<dbReference type="PANTHER" id="PTHR46600">
    <property type="entry name" value="THAP DOMAIN-CONTAINING"/>
    <property type="match status" value="1"/>
</dbReference>
<evidence type="ECO:0000256" key="2">
    <source>
        <dbReference type="ARBA" id="ARBA00006177"/>
    </source>
</evidence>
<accession>A0AA88YT58</accession>
<dbReference type="Gene3D" id="6.20.210.20">
    <property type="entry name" value="THAP domain"/>
    <property type="match status" value="1"/>
</dbReference>
<dbReference type="GO" id="GO:0043565">
    <property type="term" value="F:sequence-specific DNA binding"/>
    <property type="evidence" value="ECO:0007669"/>
    <property type="project" value="InterPro"/>
</dbReference>
<dbReference type="GO" id="GO:0008270">
    <property type="term" value="F:zinc ion binding"/>
    <property type="evidence" value="ECO:0007669"/>
    <property type="project" value="UniProtKB-KW"/>
</dbReference>
<dbReference type="Pfam" id="PF05485">
    <property type="entry name" value="THAP"/>
    <property type="match status" value="1"/>
</dbReference>
<dbReference type="PANTHER" id="PTHR46600:SF1">
    <property type="entry name" value="THAP DOMAIN-CONTAINING PROTEIN 1"/>
    <property type="match status" value="1"/>
</dbReference>
<keyword evidence="5" id="KW-0862">Zinc</keyword>
<evidence type="ECO:0000313" key="14">
    <source>
        <dbReference type="EMBL" id="KAK3107158.1"/>
    </source>
</evidence>
<evidence type="ECO:0000256" key="10">
    <source>
        <dbReference type="ARBA" id="ARBA00023242"/>
    </source>
</evidence>
<reference evidence="14" key="1">
    <citation type="submission" date="2019-08" db="EMBL/GenBank/DDBJ databases">
        <title>The improved chromosome-level genome for the pearl oyster Pinctada fucata martensii using PacBio sequencing and Hi-C.</title>
        <authorList>
            <person name="Zheng Z."/>
        </authorList>
    </citation>
    <scope>NUCLEOTIDE SEQUENCE</scope>
    <source>
        <strain evidence="14">ZZ-2019</strain>
        <tissue evidence="14">Adductor muscle</tissue>
    </source>
</reference>
<dbReference type="SMART" id="SM00692">
    <property type="entry name" value="DM3"/>
    <property type="match status" value="1"/>
</dbReference>
<keyword evidence="10" id="KW-0539">Nucleus</keyword>
<keyword evidence="3" id="KW-0479">Metal-binding</keyword>
<keyword evidence="15" id="KW-1185">Reference proteome</keyword>
<evidence type="ECO:0000256" key="9">
    <source>
        <dbReference type="ARBA" id="ARBA00023163"/>
    </source>
</evidence>
<dbReference type="GO" id="GO:0005654">
    <property type="term" value="C:nucleoplasm"/>
    <property type="evidence" value="ECO:0007669"/>
    <property type="project" value="UniProtKB-SubCell"/>
</dbReference>
<comment type="similarity">
    <text evidence="2">Belongs to the THAP1 family.</text>
</comment>
<name>A0AA88YT58_PINIB</name>
<evidence type="ECO:0000256" key="6">
    <source>
        <dbReference type="ARBA" id="ARBA00023015"/>
    </source>
</evidence>
<proteinExistence type="inferred from homology"/>
<dbReference type="InterPro" id="IPR006612">
    <property type="entry name" value="THAP_Znf"/>
</dbReference>
<keyword evidence="7" id="KW-0175">Coiled coil</keyword>
<keyword evidence="8 12" id="KW-0238">DNA-binding</keyword>
<sequence>MVMCSAFNCNTRPGQGLAMFHYPKDPRLRKLWIEKLKRKNFSPSNHGKLCEKHFVETDFVVSREFAKSIGFDQKKLRLKDDAVPSIFALPEQQKKTPCH</sequence>
<keyword evidence="6" id="KW-0805">Transcription regulation</keyword>
<keyword evidence="4 12" id="KW-0863">Zinc-finger</keyword>
<dbReference type="InterPro" id="IPR026516">
    <property type="entry name" value="THAP1/10"/>
</dbReference>
<dbReference type="PROSITE" id="PS50950">
    <property type="entry name" value="ZF_THAP"/>
    <property type="match status" value="1"/>
</dbReference>
<evidence type="ECO:0000259" key="13">
    <source>
        <dbReference type="PROSITE" id="PS50950"/>
    </source>
</evidence>
<feature type="domain" description="THAP-type" evidence="13">
    <location>
        <begin position="1"/>
        <end position="87"/>
    </location>
</feature>
<comment type="subcellular location">
    <subcellularLocation>
        <location evidence="1">Nucleus</location>
        <location evidence="1">Nucleoplasm</location>
    </subcellularLocation>
</comment>
<evidence type="ECO:0000256" key="4">
    <source>
        <dbReference type="ARBA" id="ARBA00022771"/>
    </source>
</evidence>
<evidence type="ECO:0000256" key="7">
    <source>
        <dbReference type="ARBA" id="ARBA00023054"/>
    </source>
</evidence>